<accession>A0A8U0IGM6</accession>
<dbReference type="AlphaFoldDB" id="A0A8U0IGM6"/>
<evidence type="ECO:0000313" key="3">
    <source>
        <dbReference type="Proteomes" id="UP000830434"/>
    </source>
</evidence>
<keyword evidence="1" id="KW-1133">Transmembrane helix</keyword>
<dbReference type="GeneID" id="72190739"/>
<reference evidence="2" key="1">
    <citation type="submission" date="2022-04" db="EMBL/GenBank/DDBJ databases">
        <title>Diverse halophilic archaea isolated from saline environments.</title>
        <authorList>
            <person name="Cui H.-L."/>
        </authorList>
    </citation>
    <scope>NUCLEOTIDE SEQUENCE</scope>
    <source>
        <strain evidence="2">XZYJT40</strain>
    </source>
</reference>
<dbReference type="Proteomes" id="UP000830434">
    <property type="component" value="Chromosome"/>
</dbReference>
<dbReference type="EMBL" id="CP096658">
    <property type="protein sequence ID" value="UPV99391.1"/>
    <property type="molecule type" value="Genomic_DNA"/>
</dbReference>
<name>A0A8U0IGM6_9EURY</name>
<proteinExistence type="predicted"/>
<protein>
    <submittedName>
        <fullName evidence="2">Uncharacterized protein</fullName>
    </submittedName>
</protein>
<organism evidence="2 3">
    <name type="scientific">Halorussus gelatinilyticus</name>
    <dbReference type="NCBI Taxonomy" id="2937524"/>
    <lineage>
        <taxon>Archaea</taxon>
        <taxon>Methanobacteriati</taxon>
        <taxon>Methanobacteriota</taxon>
        <taxon>Stenosarchaea group</taxon>
        <taxon>Halobacteria</taxon>
        <taxon>Halobacteriales</taxon>
        <taxon>Haladaptataceae</taxon>
        <taxon>Halorussus</taxon>
    </lineage>
</organism>
<feature type="transmembrane region" description="Helical" evidence="1">
    <location>
        <begin position="6"/>
        <end position="29"/>
    </location>
</feature>
<dbReference type="RefSeq" id="WP_248653885.1">
    <property type="nucleotide sequence ID" value="NZ_CP096658.1"/>
</dbReference>
<evidence type="ECO:0000313" key="2">
    <source>
        <dbReference type="EMBL" id="UPV99391.1"/>
    </source>
</evidence>
<keyword evidence="1" id="KW-0812">Transmembrane</keyword>
<gene>
    <name evidence="2" type="ORF">M0R88_12750</name>
</gene>
<keyword evidence="3" id="KW-1185">Reference proteome</keyword>
<dbReference type="KEGG" id="haxz:M0R88_12750"/>
<evidence type="ECO:0000256" key="1">
    <source>
        <dbReference type="SAM" id="Phobius"/>
    </source>
</evidence>
<keyword evidence="1" id="KW-0472">Membrane</keyword>
<sequence>MHPVKLGLGLVLVAWGFADYLFPLTVLRVQSDLLNVPPEPSEEFADHKRRVGLVCLLAGVITLAATVG</sequence>
<feature type="transmembrane region" description="Helical" evidence="1">
    <location>
        <begin position="50"/>
        <end position="67"/>
    </location>
</feature>